<keyword evidence="1" id="KW-0813">Transport</keyword>
<evidence type="ECO:0000313" key="5">
    <source>
        <dbReference type="Proteomes" id="UP000286402"/>
    </source>
</evidence>
<keyword evidence="1" id="KW-1134">Transmembrane beta strand</keyword>
<evidence type="ECO:0000313" key="4">
    <source>
        <dbReference type="EMBL" id="RKF34358.1"/>
    </source>
</evidence>
<dbReference type="InterPro" id="IPR008969">
    <property type="entry name" value="CarboxyPept-like_regulatory"/>
</dbReference>
<dbReference type="Pfam" id="PF13715">
    <property type="entry name" value="CarbopepD_reg_2"/>
    <property type="match status" value="1"/>
</dbReference>
<dbReference type="Gene3D" id="2.170.130.10">
    <property type="entry name" value="TonB-dependent receptor, plug domain"/>
    <property type="match status" value="1"/>
</dbReference>
<accession>A0A420FN38</accession>
<dbReference type="SUPFAM" id="SSF56935">
    <property type="entry name" value="Porins"/>
    <property type="match status" value="1"/>
</dbReference>
<dbReference type="GO" id="GO:0009279">
    <property type="term" value="C:cell outer membrane"/>
    <property type="evidence" value="ECO:0007669"/>
    <property type="project" value="UniProtKB-SubCell"/>
</dbReference>
<dbReference type="Gene3D" id="3.55.50.30">
    <property type="match status" value="1"/>
</dbReference>
<keyword evidence="2" id="KW-0732">Signal</keyword>
<dbReference type="PROSITE" id="PS52016">
    <property type="entry name" value="TONB_DEPENDENT_REC_3"/>
    <property type="match status" value="1"/>
</dbReference>
<keyword evidence="5" id="KW-1185">Reference proteome</keyword>
<evidence type="ECO:0000256" key="2">
    <source>
        <dbReference type="SAM" id="SignalP"/>
    </source>
</evidence>
<keyword evidence="1" id="KW-0812">Transmembrane</keyword>
<dbReference type="FunFam" id="2.170.130.10:FF:000003">
    <property type="entry name" value="SusC/RagA family TonB-linked outer membrane protein"/>
    <property type="match status" value="1"/>
</dbReference>
<dbReference type="InterPro" id="IPR037066">
    <property type="entry name" value="Plug_dom_sf"/>
</dbReference>
<keyword evidence="1" id="KW-0998">Cell outer membrane</keyword>
<dbReference type="AlphaFoldDB" id="A0A420FN38"/>
<dbReference type="NCBIfam" id="TIGR04057">
    <property type="entry name" value="SusC_RagA_signa"/>
    <property type="match status" value="1"/>
</dbReference>
<name>A0A420FN38_9SPHI</name>
<comment type="similarity">
    <text evidence="1">Belongs to the TonB-dependent receptor family.</text>
</comment>
<feature type="chain" id="PRO_5019473564" description="TonB-dependent receptor plug domain-containing protein" evidence="2">
    <location>
        <begin position="18"/>
        <end position="1100"/>
    </location>
</feature>
<dbReference type="NCBIfam" id="TIGR04056">
    <property type="entry name" value="OMP_RagA_SusC"/>
    <property type="match status" value="1"/>
</dbReference>
<organism evidence="4 5">
    <name type="scientific">Sphingobacterium siyangense</name>
    <dbReference type="NCBI Taxonomy" id="459529"/>
    <lineage>
        <taxon>Bacteria</taxon>
        <taxon>Pseudomonadati</taxon>
        <taxon>Bacteroidota</taxon>
        <taxon>Sphingobacteriia</taxon>
        <taxon>Sphingobacteriales</taxon>
        <taxon>Sphingobacteriaceae</taxon>
        <taxon>Sphingobacterium</taxon>
    </lineage>
</organism>
<gene>
    <name evidence="4" type="ORF">BCY89_11555</name>
</gene>
<dbReference type="Gene3D" id="2.60.40.1120">
    <property type="entry name" value="Carboxypeptidase-like, regulatory domain"/>
    <property type="match status" value="1"/>
</dbReference>
<dbReference type="InterPro" id="IPR018247">
    <property type="entry name" value="EF_Hand_1_Ca_BS"/>
</dbReference>
<comment type="subcellular location">
    <subcellularLocation>
        <location evidence="1">Cell outer membrane</location>
        <topology evidence="1">Multi-pass membrane protein</topology>
    </subcellularLocation>
</comment>
<dbReference type="PROSITE" id="PS00018">
    <property type="entry name" value="EF_HAND_1"/>
    <property type="match status" value="1"/>
</dbReference>
<dbReference type="InterPro" id="IPR039426">
    <property type="entry name" value="TonB-dep_rcpt-like"/>
</dbReference>
<evidence type="ECO:0000256" key="1">
    <source>
        <dbReference type="PROSITE-ProRule" id="PRU01360"/>
    </source>
</evidence>
<evidence type="ECO:0000259" key="3">
    <source>
        <dbReference type="Pfam" id="PF07715"/>
    </source>
</evidence>
<dbReference type="InterPro" id="IPR023996">
    <property type="entry name" value="TonB-dep_OMP_SusC/RagA"/>
</dbReference>
<dbReference type="InterPro" id="IPR023997">
    <property type="entry name" value="TonB-dep_OMP_SusC/RagA_CS"/>
</dbReference>
<dbReference type="InterPro" id="IPR012910">
    <property type="entry name" value="Plug_dom"/>
</dbReference>
<feature type="signal peptide" evidence="2">
    <location>
        <begin position="1"/>
        <end position="17"/>
    </location>
</feature>
<dbReference type="EMBL" id="MCAQ01000025">
    <property type="protein sequence ID" value="RKF34358.1"/>
    <property type="molecule type" value="Genomic_DNA"/>
</dbReference>
<feature type="domain" description="TonB-dependent receptor plug" evidence="3">
    <location>
        <begin position="205"/>
        <end position="309"/>
    </location>
</feature>
<dbReference type="SUPFAM" id="SSF49464">
    <property type="entry name" value="Carboxypeptidase regulatory domain-like"/>
    <property type="match status" value="1"/>
</dbReference>
<dbReference type="Pfam" id="PF07715">
    <property type="entry name" value="Plug"/>
    <property type="match status" value="1"/>
</dbReference>
<proteinExistence type="inferred from homology"/>
<dbReference type="RefSeq" id="WP_201669757.1">
    <property type="nucleotide sequence ID" value="NZ_JBPFRJ010000014.1"/>
</dbReference>
<protein>
    <recommendedName>
        <fullName evidence="3">TonB-dependent receptor plug domain-containing protein</fullName>
    </recommendedName>
</protein>
<keyword evidence="1" id="KW-0472">Membrane</keyword>
<comment type="caution">
    <text evidence="4">The sequence shown here is derived from an EMBL/GenBank/DDBJ whole genome shotgun (WGS) entry which is preliminary data.</text>
</comment>
<dbReference type="Proteomes" id="UP000286402">
    <property type="component" value="Unassembled WGS sequence"/>
</dbReference>
<sequence length="1100" mass="123178">MKVCILILIISMVHVHASSFGQQVTLDIKNGRLVDVLDEIQKQTGYEFLYNNSLINKQKRVTIKANHKNFKEVLQEFLSERNLTYELNLNTVLIMAKAASLPVAPSSAVILQRRKIRGVVSDVKGMPLESVTVSVKGTNIGTKTDAQGQFALEIEDQHKVLQFSLVGFQSFERNISTSNQLNVTLEPAVSDLEEAVVVAYGKQRKISVVGAISSVSPQQLKTPVAKLSSSLAGQMAGVVTVQGSGEPGSATSFWIRGVSSFAGSNSPLILVDGIERPMDLVDPEDVESFSVLKDATATAVYGVRGANGIVIITTKRGKKSAKPTINARVERGMLEPTRLPKLANATQWLDYYNDINFEASGKVPLTQEEINKYVNKVDPDVYPNVDWMQEIFKKRTSNERLNVNVTGGGDFIKYYVSGSYMKENGIFQPRKTSNYDPSVNFDRINFRSNVDIKLSPSTEVNLNLSNQFETKNRLGLDLGTMYETILHTTPVAIPTQFSNGAYTMSPYYFLNTTGYSKDFWNNAQSLVGVTQDFSELITPGLRANVKFSWDAKNSTSLDRRKNPITYYVDKTNARDSDGNLILKDNGAGSDYFTLKDWHSGERAINFESSLMYDRLFAEKHRFGGLFLFSMRERTNNFPENNYIAALPYRNTGIASRLTYSYQDRYFIEGNFGYNGSENFAPKKRFGFFPSLAMGYVLSNEPFFESLLPVISFLKIRGSIGKIGSDKIDGKRRFAYNSEMEDRGGYSFGIGGQKPLTGIATGYPGNPLVAWESALKRNIGLELTLFNKLTIQTDYFAEKRDGIYIPQESVPSVVGVNVKPLVNIGQMENRGIEGSLEFNHHQGDFGLQIRGNITYNRNKKLFDDKPVPVWAYQSDIGQRWGQQRGLIALGLFQSDEEIAHSPVQKYGDGPHPGDLKYRDINGDGQITEQDMVAIGDTDMPQLTYGFGTSVSWRGFDIAAFFHGVGEITRIIKGGPLYGQTGNIWNAGQIYSDVADHRWSADNPNPDAIYPRMSLNIANNSQASTWWQRDMSFIRLKNLEFGYTLPKRWIEKWKMSTMRFYAQGVNVFTFSKFKLWDPELETVSGSGYPQMRVFNIGLSVIF</sequence>
<reference evidence="4 5" key="1">
    <citation type="submission" date="2016-07" db="EMBL/GenBank/DDBJ databases">
        <title>Genome analysis of Sphingobacterium siyangense T12B17.</title>
        <authorList>
            <person name="Xu D."/>
            <person name="Su Y."/>
            <person name="Zheng S."/>
        </authorList>
    </citation>
    <scope>NUCLEOTIDE SEQUENCE [LARGE SCALE GENOMIC DNA]</scope>
    <source>
        <strain evidence="4 5">T12B17</strain>
    </source>
</reference>